<dbReference type="EMBL" id="JAATJD010000004">
    <property type="protein sequence ID" value="NJB76887.1"/>
    <property type="molecule type" value="Genomic_DNA"/>
</dbReference>
<evidence type="ECO:0000313" key="8">
    <source>
        <dbReference type="Proteomes" id="UP000556869"/>
    </source>
</evidence>
<dbReference type="InterPro" id="IPR017937">
    <property type="entry name" value="Thioredoxin_CS"/>
</dbReference>
<dbReference type="GO" id="GO:0016853">
    <property type="term" value="F:isomerase activity"/>
    <property type="evidence" value="ECO:0007669"/>
    <property type="project" value="UniProtKB-KW"/>
</dbReference>
<comment type="caution">
    <text evidence="7">The sequence shown here is derived from an EMBL/GenBank/DDBJ whole genome shotgun (WGS) entry which is preliminary data.</text>
</comment>
<evidence type="ECO:0000256" key="4">
    <source>
        <dbReference type="ARBA" id="ARBA00023284"/>
    </source>
</evidence>
<keyword evidence="5" id="KW-1133">Transmembrane helix</keyword>
<accession>A0ABX0X691</accession>
<keyword evidence="8" id="KW-1185">Reference proteome</keyword>
<keyword evidence="5" id="KW-0472">Membrane</keyword>
<sequence>MKSLLVHMNLKVGFAAGIILVVVTTLTIVSLRNEKNVTDQAADNVRQSQQRSFVMHDAPRPLPEFGFENVEGQPMTLSDFEGTVVLLNVWATWCVPCREEMPTLDALQAELGSSEFKVVALSIDRAGVDVVQDFYTEIGIRNLDFFIDPTMKTTTALGIPGLPTTLLIDRNGRELGRLVGPTEWATVEMIKFLETHIYTD</sequence>
<reference evidence="7 8" key="1">
    <citation type="submission" date="2020-03" db="EMBL/GenBank/DDBJ databases">
        <title>Genomic Encyclopedia of Type Strains, Phase IV (KMG-IV): sequencing the most valuable type-strain genomes for metagenomic binning, comparative biology and taxonomic classification.</title>
        <authorList>
            <person name="Goeker M."/>
        </authorList>
    </citation>
    <scope>NUCLEOTIDE SEQUENCE [LARGE SCALE GENOMIC DNA]</scope>
    <source>
        <strain evidence="7 8">DSM 18888</strain>
    </source>
</reference>
<dbReference type="RefSeq" id="WP_245227898.1">
    <property type="nucleotide sequence ID" value="NZ_BAAAEQ010000004.1"/>
</dbReference>
<dbReference type="PROSITE" id="PS00194">
    <property type="entry name" value="THIOREDOXIN_1"/>
    <property type="match status" value="1"/>
</dbReference>
<dbReference type="InterPro" id="IPR013740">
    <property type="entry name" value="Redoxin"/>
</dbReference>
<dbReference type="SUPFAM" id="SSF52833">
    <property type="entry name" value="Thioredoxin-like"/>
    <property type="match status" value="1"/>
</dbReference>
<keyword evidence="2" id="KW-0201">Cytochrome c-type biogenesis</keyword>
<dbReference type="InterPro" id="IPR050553">
    <property type="entry name" value="Thioredoxin_ResA/DsbE_sf"/>
</dbReference>
<evidence type="ECO:0000256" key="3">
    <source>
        <dbReference type="ARBA" id="ARBA00023157"/>
    </source>
</evidence>
<organism evidence="7 8">
    <name type="scientific">Thalassospira tepidiphila</name>
    <dbReference type="NCBI Taxonomy" id="393657"/>
    <lineage>
        <taxon>Bacteria</taxon>
        <taxon>Pseudomonadati</taxon>
        <taxon>Pseudomonadota</taxon>
        <taxon>Alphaproteobacteria</taxon>
        <taxon>Rhodospirillales</taxon>
        <taxon>Thalassospiraceae</taxon>
        <taxon>Thalassospira</taxon>
    </lineage>
</organism>
<evidence type="ECO:0000313" key="7">
    <source>
        <dbReference type="EMBL" id="NJB76887.1"/>
    </source>
</evidence>
<dbReference type="PANTHER" id="PTHR42852">
    <property type="entry name" value="THIOL:DISULFIDE INTERCHANGE PROTEIN DSBE"/>
    <property type="match status" value="1"/>
</dbReference>
<dbReference type="Gene3D" id="3.40.30.10">
    <property type="entry name" value="Glutaredoxin"/>
    <property type="match status" value="1"/>
</dbReference>
<evidence type="ECO:0000259" key="6">
    <source>
        <dbReference type="PROSITE" id="PS51352"/>
    </source>
</evidence>
<keyword evidence="3" id="KW-1015">Disulfide bond</keyword>
<protein>
    <submittedName>
        <fullName evidence="7">Thiol-disulfide isomerase/thioredoxin</fullName>
    </submittedName>
</protein>
<dbReference type="PANTHER" id="PTHR42852:SF6">
    <property type="entry name" value="THIOL:DISULFIDE INTERCHANGE PROTEIN DSBE"/>
    <property type="match status" value="1"/>
</dbReference>
<feature type="domain" description="Thioredoxin" evidence="6">
    <location>
        <begin position="56"/>
        <end position="198"/>
    </location>
</feature>
<dbReference type="InterPro" id="IPR013766">
    <property type="entry name" value="Thioredoxin_domain"/>
</dbReference>
<dbReference type="Pfam" id="PF08534">
    <property type="entry name" value="Redoxin"/>
    <property type="match status" value="1"/>
</dbReference>
<evidence type="ECO:0000256" key="2">
    <source>
        <dbReference type="ARBA" id="ARBA00022748"/>
    </source>
</evidence>
<keyword evidence="5" id="KW-0812">Transmembrane</keyword>
<dbReference type="Proteomes" id="UP000556869">
    <property type="component" value="Unassembled WGS sequence"/>
</dbReference>
<gene>
    <name evidence="7" type="ORF">GGR96_004015</name>
</gene>
<comment type="subcellular location">
    <subcellularLocation>
        <location evidence="1">Cell envelope</location>
    </subcellularLocation>
</comment>
<evidence type="ECO:0000256" key="5">
    <source>
        <dbReference type="SAM" id="Phobius"/>
    </source>
</evidence>
<name>A0ABX0X691_9PROT</name>
<dbReference type="CDD" id="cd02966">
    <property type="entry name" value="TlpA_like_family"/>
    <property type="match status" value="1"/>
</dbReference>
<feature type="transmembrane region" description="Helical" evidence="5">
    <location>
        <begin position="12"/>
        <end position="31"/>
    </location>
</feature>
<dbReference type="InterPro" id="IPR036249">
    <property type="entry name" value="Thioredoxin-like_sf"/>
</dbReference>
<evidence type="ECO:0000256" key="1">
    <source>
        <dbReference type="ARBA" id="ARBA00004196"/>
    </source>
</evidence>
<keyword evidence="7" id="KW-0413">Isomerase</keyword>
<proteinExistence type="predicted"/>
<keyword evidence="4" id="KW-0676">Redox-active center</keyword>
<dbReference type="PROSITE" id="PS51352">
    <property type="entry name" value="THIOREDOXIN_2"/>
    <property type="match status" value="1"/>
</dbReference>